<protein>
    <recommendedName>
        <fullName evidence="4">Ig-like domain-containing protein</fullName>
    </recommendedName>
</protein>
<feature type="chain" id="PRO_5019831999" description="Ig-like domain-containing protein" evidence="1">
    <location>
        <begin position="22"/>
        <end position="474"/>
    </location>
</feature>
<keyword evidence="3" id="KW-1185">Reference proteome</keyword>
<sequence>MRKNLLQILFFLTCLSMQVNAQMICTPTDFNDVTIMNPTGGTNTTNGLRTEISGAGNLQVMANNQYQMYSPNPLQGGSPNNTPGVNGIALVIGQDTYSTGSILNQIGVPSSHILVPTGSTCNTMGNTTEHSITFSITKNSLIYGLIVTYSYTYPNSFITVKYDVTIPPGNSESVKLSQAWDTYLAGGDYGPGFVSGTGSNLTMGIQKTVSGEVVYEAFKYKSGKAWNGYYSAVFNEINFNLQFNQYIFSNTIDTNPTTDNGIGISINYGSSAGTFSTTNDIIFKCNAPTSAPTFSSTSYTMTCGSPVNLKSQYTGTPEASLPAGVTLVFYDPSGNQVADPTAVSTPGTYNVFYSDANNAGCTSPSTTLTVTSGGCCSTAPSLSSNTITNTCPTETVNLNSLYSGSLPAGVTLEWYTNNTHTGTPVANPTAVATAGTYYTFVHDTSASCFSPASVAVTFTKTTCCLAGTAAPVIN</sequence>
<evidence type="ECO:0000313" key="3">
    <source>
        <dbReference type="Proteomes" id="UP000272428"/>
    </source>
</evidence>
<dbReference type="Proteomes" id="UP000272428">
    <property type="component" value="Unassembled WGS sequence"/>
</dbReference>
<evidence type="ECO:0000256" key="1">
    <source>
        <dbReference type="SAM" id="SignalP"/>
    </source>
</evidence>
<feature type="signal peptide" evidence="1">
    <location>
        <begin position="1"/>
        <end position="21"/>
    </location>
</feature>
<evidence type="ECO:0000313" key="2">
    <source>
        <dbReference type="EMBL" id="RKS97583.1"/>
    </source>
</evidence>
<name>A0A495SDK6_9FLAO</name>
<comment type="caution">
    <text evidence="2">The sequence shown here is derived from an EMBL/GenBank/DDBJ whole genome shotgun (WGS) entry which is preliminary data.</text>
</comment>
<organism evidence="2 3">
    <name type="scientific">Chryseobacterium defluvii</name>
    <dbReference type="NCBI Taxonomy" id="160396"/>
    <lineage>
        <taxon>Bacteria</taxon>
        <taxon>Pseudomonadati</taxon>
        <taxon>Bacteroidota</taxon>
        <taxon>Flavobacteriia</taxon>
        <taxon>Flavobacteriales</taxon>
        <taxon>Weeksellaceae</taxon>
        <taxon>Chryseobacterium group</taxon>
        <taxon>Chryseobacterium</taxon>
    </lineage>
</organism>
<dbReference type="EMBL" id="RBXB01000002">
    <property type="protein sequence ID" value="RKS97583.1"/>
    <property type="molecule type" value="Genomic_DNA"/>
</dbReference>
<proteinExistence type="predicted"/>
<keyword evidence="1" id="KW-0732">Signal</keyword>
<accession>A0A495SDK6</accession>
<reference evidence="2 3" key="1">
    <citation type="submission" date="2018-10" db="EMBL/GenBank/DDBJ databases">
        <title>Genomic Encyclopedia of Archaeal and Bacterial Type Strains, Phase II (KMG-II): from individual species to whole genera.</title>
        <authorList>
            <person name="Goeker M."/>
        </authorList>
    </citation>
    <scope>NUCLEOTIDE SEQUENCE [LARGE SCALE GENOMIC DNA]</scope>
    <source>
        <strain evidence="2 3">DSM 14219</strain>
    </source>
</reference>
<gene>
    <name evidence="2" type="ORF">BCF58_1716</name>
</gene>
<evidence type="ECO:0008006" key="4">
    <source>
        <dbReference type="Google" id="ProtNLM"/>
    </source>
</evidence>
<dbReference type="AlphaFoldDB" id="A0A495SDK6"/>